<organism evidence="2 3">
    <name type="scientific">Paenibacillus flagellatus</name>
    <dbReference type="NCBI Taxonomy" id="2211139"/>
    <lineage>
        <taxon>Bacteria</taxon>
        <taxon>Bacillati</taxon>
        <taxon>Bacillota</taxon>
        <taxon>Bacilli</taxon>
        <taxon>Bacillales</taxon>
        <taxon>Paenibacillaceae</taxon>
        <taxon>Paenibacillus</taxon>
    </lineage>
</organism>
<dbReference type="OrthoDB" id="9802522at2"/>
<dbReference type="RefSeq" id="WP_110841146.1">
    <property type="nucleotide sequence ID" value="NZ_QJVJ01000007.1"/>
</dbReference>
<keyword evidence="3" id="KW-1185">Reference proteome</keyword>
<dbReference type="Proteomes" id="UP000247476">
    <property type="component" value="Unassembled WGS sequence"/>
</dbReference>
<dbReference type="InterPro" id="IPR017853">
    <property type="entry name" value="GH"/>
</dbReference>
<accession>A0A2V5K6I0</accession>
<proteinExistence type="predicted"/>
<dbReference type="Gene3D" id="2.60.40.1190">
    <property type="match status" value="1"/>
</dbReference>
<name>A0A2V5K6I0_9BACL</name>
<dbReference type="AlphaFoldDB" id="A0A2V5K6I0"/>
<feature type="region of interest" description="Disordered" evidence="1">
    <location>
        <begin position="170"/>
        <end position="190"/>
    </location>
</feature>
<reference evidence="2 3" key="1">
    <citation type="submission" date="2018-05" db="EMBL/GenBank/DDBJ databases">
        <title>Paenibacillus flagellatus sp. nov., isolated from selenium mineral soil.</title>
        <authorList>
            <person name="Dai X."/>
        </authorList>
    </citation>
    <scope>NUCLEOTIDE SEQUENCE [LARGE SCALE GENOMIC DNA]</scope>
    <source>
        <strain evidence="2 3">DXL2</strain>
    </source>
</reference>
<gene>
    <name evidence="2" type="ORF">DLM86_16445</name>
</gene>
<dbReference type="SUPFAM" id="SSF51445">
    <property type="entry name" value="(Trans)glycosidases"/>
    <property type="match status" value="1"/>
</dbReference>
<dbReference type="Gene3D" id="3.20.20.80">
    <property type="entry name" value="Glycosidases"/>
    <property type="match status" value="1"/>
</dbReference>
<dbReference type="SUPFAM" id="SSF49344">
    <property type="entry name" value="CBD9-like"/>
    <property type="match status" value="1"/>
</dbReference>
<protein>
    <submittedName>
        <fullName evidence="2">Uncharacterized protein</fullName>
    </submittedName>
</protein>
<evidence type="ECO:0000313" key="3">
    <source>
        <dbReference type="Proteomes" id="UP000247476"/>
    </source>
</evidence>
<comment type="caution">
    <text evidence="2">The sequence shown here is derived from an EMBL/GenBank/DDBJ whole genome shotgun (WGS) entry which is preliminary data.</text>
</comment>
<evidence type="ECO:0000256" key="1">
    <source>
        <dbReference type="SAM" id="MobiDB-lite"/>
    </source>
</evidence>
<evidence type="ECO:0000313" key="2">
    <source>
        <dbReference type="EMBL" id="PYI53373.1"/>
    </source>
</evidence>
<dbReference type="EMBL" id="QJVJ01000007">
    <property type="protein sequence ID" value="PYI53373.1"/>
    <property type="molecule type" value="Genomic_DNA"/>
</dbReference>
<sequence>MTVERKEAAAAGMSAQEMDIRLEPEGEHRLYAAEDVLHRPLTLTVVAEAIPERSGADGALRCRVVVKDVRGRTVFETERPAECRGDGAAVAAIELVLAQTGYYEAAAELLAPDGAALRRAETEWAVVPGPHPGPRPESFFATNVHLDQGHYRFDRMIGVKMYRGHFAASGPAGPASAATPETWRPERKPDDPIDYDFRGIERVVRTCREHDIGIVGLVGYANPEWARAETARGKRHWGPPRDDDEFIRATVPIVARFPEVKYVEFWNEPWVYGWTWADTAERFRRLHNKWIDEARKVRPDLVVVSGESASYLEDHLYIDAETTRRIDVACHHPYAEIGHPNGRQGKVLRTVDYHVRLAEKHGVGRSFLTEGGVVDVWESDREKIKTAAKQIVVQHVLGALAGLYQMNIQHNMGFETTQLAGAAAYGVMTHLLEDRVPVADLWPAHPLIWGAVFANKRFADANETRANEFSARWSVPVPPEYEDDRLKVAVLWSWMGESPERLAGGTIAFEAAARDIRVLDFMGAPCGEVRDGQWVVPFTAEPVYVTSEELEAGGLAALLRSARIECGHPVNLFVHLITEPLDRSPALTVCIQNQLNRPIRGRLTAVGLPDGWRAKEGGVAYELAAGEIAELRVGLAEAKPNEANRYAVRLRADHDDAPPVEYGQIVQAAVASRKTVRLTGRLSDWDGVVPTTTDSRMLRLGVDPTHYALNPDAARPEGTPEAAVVTRTYAAYDETKLYIGFAVEEPSFSQTADGDPDGLDKPWLCGDLFDIAFAFRDRAPNSFRQAGDPWYWKGGYRDTEYEYALFRDKHGRDRFTRLRRPDSPRTTPYQLERSAVHYPYVGEVEGAEVMIARDEPAKLTLYEVAIPLSEFGVAEGGLREPLRFGFVQWTDEKLPAIEYAKAAGVFDYWCGGDTFLPSWLSFHACTTRLGLE</sequence>